<dbReference type="InterPro" id="IPR013785">
    <property type="entry name" value="Aldolase_TIM"/>
</dbReference>
<evidence type="ECO:0000313" key="11">
    <source>
        <dbReference type="EMBL" id="UGS37483.1"/>
    </source>
</evidence>
<dbReference type="NCBIfam" id="TIGR00262">
    <property type="entry name" value="trpA"/>
    <property type="match status" value="1"/>
</dbReference>
<dbReference type="CDD" id="cd04724">
    <property type="entry name" value="Tryptophan_synthase_alpha"/>
    <property type="match status" value="1"/>
</dbReference>
<dbReference type="Pfam" id="PF00290">
    <property type="entry name" value="Trp_syntA"/>
    <property type="match status" value="1"/>
</dbReference>
<dbReference type="EC" id="4.2.1.20" evidence="9"/>
<evidence type="ECO:0000256" key="1">
    <source>
        <dbReference type="ARBA" id="ARBA00003365"/>
    </source>
</evidence>
<keyword evidence="4 9" id="KW-0028">Amino-acid biosynthesis</keyword>
<feature type="active site" description="Proton acceptor" evidence="9">
    <location>
        <position position="61"/>
    </location>
</feature>
<keyword evidence="12" id="KW-1185">Reference proteome</keyword>
<name>A0A9E7C2I6_9ACTN</name>
<evidence type="ECO:0000256" key="8">
    <source>
        <dbReference type="ARBA" id="ARBA00049047"/>
    </source>
</evidence>
<evidence type="ECO:0000256" key="5">
    <source>
        <dbReference type="ARBA" id="ARBA00022822"/>
    </source>
</evidence>
<evidence type="ECO:0000256" key="4">
    <source>
        <dbReference type="ARBA" id="ARBA00022605"/>
    </source>
</evidence>
<dbReference type="GO" id="GO:0004834">
    <property type="term" value="F:tryptophan synthase activity"/>
    <property type="evidence" value="ECO:0007669"/>
    <property type="project" value="UniProtKB-UniRule"/>
</dbReference>
<dbReference type="InterPro" id="IPR018204">
    <property type="entry name" value="Trp_synthase_alpha_AS"/>
</dbReference>
<dbReference type="HAMAP" id="MF_00131">
    <property type="entry name" value="Trp_synth_alpha"/>
    <property type="match status" value="1"/>
</dbReference>
<comment type="catalytic activity">
    <reaction evidence="8 9">
        <text>(1S,2R)-1-C-(indol-3-yl)glycerol 3-phosphate + L-serine = D-glyceraldehyde 3-phosphate + L-tryptophan + H2O</text>
        <dbReference type="Rhea" id="RHEA:10532"/>
        <dbReference type="ChEBI" id="CHEBI:15377"/>
        <dbReference type="ChEBI" id="CHEBI:33384"/>
        <dbReference type="ChEBI" id="CHEBI:57912"/>
        <dbReference type="ChEBI" id="CHEBI:58866"/>
        <dbReference type="ChEBI" id="CHEBI:59776"/>
        <dbReference type="EC" id="4.2.1.20"/>
    </reaction>
</comment>
<evidence type="ECO:0000256" key="7">
    <source>
        <dbReference type="ARBA" id="ARBA00023239"/>
    </source>
</evidence>
<accession>A0A9E7C2I6</accession>
<protein>
    <recommendedName>
        <fullName evidence="9">Tryptophan synthase alpha chain</fullName>
        <ecNumber evidence="9">4.2.1.20</ecNumber>
    </recommendedName>
</protein>
<dbReference type="Gene3D" id="3.20.20.70">
    <property type="entry name" value="Aldolase class I"/>
    <property type="match status" value="1"/>
</dbReference>
<dbReference type="GO" id="GO:0005829">
    <property type="term" value="C:cytosol"/>
    <property type="evidence" value="ECO:0007669"/>
    <property type="project" value="TreeGrafter"/>
</dbReference>
<dbReference type="InterPro" id="IPR002028">
    <property type="entry name" value="Trp_synthase_suA"/>
</dbReference>
<evidence type="ECO:0000256" key="2">
    <source>
        <dbReference type="ARBA" id="ARBA00004733"/>
    </source>
</evidence>
<keyword evidence="7 9" id="KW-0456">Lyase</keyword>
<dbReference type="EMBL" id="CP087164">
    <property type="protein sequence ID" value="UGS37483.1"/>
    <property type="molecule type" value="Genomic_DNA"/>
</dbReference>
<evidence type="ECO:0000313" key="12">
    <source>
        <dbReference type="Proteomes" id="UP001162834"/>
    </source>
</evidence>
<dbReference type="SUPFAM" id="SSF51366">
    <property type="entry name" value="Ribulose-phoshate binding barrel"/>
    <property type="match status" value="1"/>
</dbReference>
<comment type="similarity">
    <text evidence="9 10">Belongs to the TrpA family.</text>
</comment>
<dbReference type="InterPro" id="IPR011060">
    <property type="entry name" value="RibuloseP-bd_barrel"/>
</dbReference>
<dbReference type="PROSITE" id="PS00167">
    <property type="entry name" value="TRP_SYNTHASE_ALPHA"/>
    <property type="match status" value="1"/>
</dbReference>
<dbReference type="PANTHER" id="PTHR43406:SF1">
    <property type="entry name" value="TRYPTOPHAN SYNTHASE ALPHA CHAIN, CHLOROPLASTIC"/>
    <property type="match status" value="1"/>
</dbReference>
<evidence type="ECO:0000256" key="9">
    <source>
        <dbReference type="HAMAP-Rule" id="MF_00131"/>
    </source>
</evidence>
<gene>
    <name evidence="9 11" type="primary">trpA</name>
    <name evidence="11" type="ORF">DSM104329_03899</name>
</gene>
<organism evidence="11 12">
    <name type="scientific">Capillimicrobium parvum</name>
    <dbReference type="NCBI Taxonomy" id="2884022"/>
    <lineage>
        <taxon>Bacteria</taxon>
        <taxon>Bacillati</taxon>
        <taxon>Actinomycetota</taxon>
        <taxon>Thermoleophilia</taxon>
        <taxon>Solirubrobacterales</taxon>
        <taxon>Capillimicrobiaceae</taxon>
        <taxon>Capillimicrobium</taxon>
    </lineage>
</organism>
<dbReference type="KEGG" id="sbae:DSM104329_03899"/>
<reference evidence="11" key="1">
    <citation type="journal article" date="2022" name="Int. J. Syst. Evol. Microbiol.">
        <title>Pseudomonas aegrilactucae sp. nov. and Pseudomonas morbosilactucae sp. nov., pathogens causing bacterial rot of lettuce in Japan.</title>
        <authorList>
            <person name="Sawada H."/>
            <person name="Fujikawa T."/>
            <person name="Satou M."/>
        </authorList>
    </citation>
    <scope>NUCLEOTIDE SEQUENCE</scope>
    <source>
        <strain evidence="11">0166_1</strain>
    </source>
</reference>
<comment type="pathway">
    <text evidence="2 9">Amino-acid biosynthesis; L-tryptophan biosynthesis; L-tryptophan from chorismate: step 5/5.</text>
</comment>
<dbReference type="Proteomes" id="UP001162834">
    <property type="component" value="Chromosome"/>
</dbReference>
<comment type="subunit">
    <text evidence="3 9">Tetramer of two alpha and two beta chains.</text>
</comment>
<dbReference type="PANTHER" id="PTHR43406">
    <property type="entry name" value="TRYPTOPHAN SYNTHASE, ALPHA CHAIN"/>
    <property type="match status" value="1"/>
</dbReference>
<comment type="function">
    <text evidence="1 9">The alpha subunit is responsible for the aldol cleavage of indoleglycerol phosphate to indole and glyceraldehyde 3-phosphate.</text>
</comment>
<sequence length="272" mass="27166">MTGIEHIAAAFAGADKRAALMPYLMGGFPDLDTSRRIGDACIDAGADLLELGIPFSDPLADGPVIQAAGTAALAAGATTDGVLEVCAALAPRAPVVLMTYVNILLARGIERFVDQAARAGAAGLIVPDVPLEESAELRDACDAAGLALVALVAPTTPDDRLARIGALARGFVYTVAVTGTTGERRGGDASELLARVKRSTSVPVALGFGISTPEDAARAAADGADGVIVGSRLVRAAAEAQDPATEVGRLVAELAAGLAAPPAHTDSAAPVG</sequence>
<dbReference type="AlphaFoldDB" id="A0A9E7C2I6"/>
<evidence type="ECO:0000256" key="6">
    <source>
        <dbReference type="ARBA" id="ARBA00023141"/>
    </source>
</evidence>
<keyword evidence="6 9" id="KW-0057">Aromatic amino acid biosynthesis</keyword>
<feature type="active site" description="Proton acceptor" evidence="9">
    <location>
        <position position="50"/>
    </location>
</feature>
<proteinExistence type="inferred from homology"/>
<evidence type="ECO:0000256" key="3">
    <source>
        <dbReference type="ARBA" id="ARBA00011270"/>
    </source>
</evidence>
<evidence type="ECO:0000256" key="10">
    <source>
        <dbReference type="RuleBase" id="RU003662"/>
    </source>
</evidence>
<keyword evidence="5 9" id="KW-0822">Tryptophan biosynthesis</keyword>
<dbReference type="FunFam" id="3.20.20.70:FF:000037">
    <property type="entry name" value="Tryptophan synthase alpha chain"/>
    <property type="match status" value="1"/>
</dbReference>